<keyword evidence="1" id="KW-0143">Chaperone</keyword>
<comment type="similarity">
    <text evidence="1">Belongs to the small Tim family.</text>
</comment>
<dbReference type="InterPro" id="IPR035427">
    <property type="entry name" value="Tim10-like_dom_sf"/>
</dbReference>
<name>A0A6P4JHI6_DROKI</name>
<dbReference type="SUPFAM" id="SSF144122">
    <property type="entry name" value="Tim10-like"/>
    <property type="match status" value="1"/>
</dbReference>
<comment type="domain">
    <text evidence="1">The twin CX3C motif contains 4 conserved Cys residues that form 2 disulfide bonds in the mitochondrial intermembrane space.</text>
</comment>
<dbReference type="GeneID" id="108082962"/>
<proteinExistence type="inferred from homology"/>
<gene>
    <name evidence="4" type="primary">LOC108082962</name>
</gene>
<dbReference type="Gene3D" id="1.10.287.810">
    <property type="entry name" value="Mitochondrial import inner membrane translocase subunit tim13 like domains"/>
    <property type="match status" value="1"/>
</dbReference>
<dbReference type="Pfam" id="PF02953">
    <property type="entry name" value="zf-Tim10_DDP"/>
    <property type="match status" value="1"/>
</dbReference>
<evidence type="ECO:0000313" key="3">
    <source>
        <dbReference type="Proteomes" id="UP001652661"/>
    </source>
</evidence>
<reference evidence="4" key="1">
    <citation type="submission" date="2025-08" db="UniProtKB">
        <authorList>
            <consortium name="RefSeq"/>
        </authorList>
    </citation>
    <scope>IDENTIFICATION</scope>
    <source>
        <strain evidence="4">14028-0561.14</strain>
        <tissue evidence="4">Whole fly</tissue>
    </source>
</reference>
<keyword evidence="1" id="KW-0496">Mitochondrion</keyword>
<comment type="function">
    <text evidence="1">Mitochondrial intermembrane chaperone that participates in the import and insertion of some multi-pass transmembrane proteins into the mitochondrial inner membrane. Also required for the transfer of beta-barrel precursors from the TOM complex to the sorting and assembly machinery (SAM complex) of the outer membrane. Acts as a chaperone-like protein that protects the hydrophobic precursors from aggregation and guide them through the mitochondrial intermembrane space.</text>
</comment>
<feature type="domain" description="Tim10-like" evidence="2">
    <location>
        <begin position="10"/>
        <end position="68"/>
    </location>
</feature>
<sequence length="88" mass="10503">MVLNQNLERVRQQIVLANIQELLQKISRRCFSACIVQPEDKLCSMERDCLAACMDQFLASVQVVSQQYFQRRLRQQQQQRLARERRGY</sequence>
<dbReference type="Proteomes" id="UP001652661">
    <property type="component" value="Chromosome X"/>
</dbReference>
<protein>
    <recommendedName>
        <fullName evidence="1">Mitochondrial import inner membrane translocase subunit</fullName>
    </recommendedName>
</protein>
<dbReference type="GO" id="GO:0005743">
    <property type="term" value="C:mitochondrial inner membrane"/>
    <property type="evidence" value="ECO:0007669"/>
    <property type="project" value="UniProtKB-SubCell"/>
</dbReference>
<dbReference type="AlphaFoldDB" id="A0A6P4JHI6"/>
<keyword evidence="1" id="KW-1015">Disulfide bond</keyword>
<dbReference type="RefSeq" id="XP_017034073.1">
    <property type="nucleotide sequence ID" value="XM_017178584.3"/>
</dbReference>
<keyword evidence="1" id="KW-0999">Mitochondrion inner membrane</keyword>
<evidence type="ECO:0000259" key="2">
    <source>
        <dbReference type="Pfam" id="PF02953"/>
    </source>
</evidence>
<dbReference type="OrthoDB" id="7813104at2759"/>
<dbReference type="InterPro" id="IPR004217">
    <property type="entry name" value="Tim10-like"/>
</dbReference>
<accession>A0A6P4JHI6</accession>
<comment type="subcellular location">
    <subcellularLocation>
        <location evidence="1">Mitochondrion inner membrane</location>
        <topology evidence="1">Peripheral membrane protein</topology>
        <orientation evidence="1">Intermembrane side</orientation>
    </subcellularLocation>
</comment>
<organism evidence="3 4">
    <name type="scientific">Drosophila kikkawai</name>
    <name type="common">Fruit fly</name>
    <dbReference type="NCBI Taxonomy" id="30033"/>
    <lineage>
        <taxon>Eukaryota</taxon>
        <taxon>Metazoa</taxon>
        <taxon>Ecdysozoa</taxon>
        <taxon>Arthropoda</taxon>
        <taxon>Hexapoda</taxon>
        <taxon>Insecta</taxon>
        <taxon>Pterygota</taxon>
        <taxon>Neoptera</taxon>
        <taxon>Endopterygota</taxon>
        <taxon>Diptera</taxon>
        <taxon>Brachycera</taxon>
        <taxon>Muscomorpha</taxon>
        <taxon>Ephydroidea</taxon>
        <taxon>Drosophilidae</taxon>
        <taxon>Drosophila</taxon>
        <taxon>Sophophora</taxon>
    </lineage>
</organism>
<keyword evidence="1" id="KW-0472">Membrane</keyword>
<keyword evidence="1" id="KW-0811">Translocation</keyword>
<keyword evidence="1" id="KW-0653">Protein transport</keyword>
<comment type="subunit">
    <text evidence="1">Heterohexamer.</text>
</comment>
<evidence type="ECO:0000256" key="1">
    <source>
        <dbReference type="RuleBase" id="RU367043"/>
    </source>
</evidence>
<keyword evidence="1" id="KW-0813">Transport</keyword>
<keyword evidence="3" id="KW-1185">Reference proteome</keyword>
<evidence type="ECO:0000313" key="4">
    <source>
        <dbReference type="RefSeq" id="XP_017034073.1"/>
    </source>
</evidence>
<dbReference type="GO" id="GO:0015031">
    <property type="term" value="P:protein transport"/>
    <property type="evidence" value="ECO:0007669"/>
    <property type="project" value="UniProtKB-KW"/>
</dbReference>